<gene>
    <name evidence="4" type="ORF">M3M40_00850</name>
</gene>
<evidence type="ECO:0000259" key="3">
    <source>
        <dbReference type="SMART" id="SM00829"/>
    </source>
</evidence>
<dbReference type="GO" id="GO:0035925">
    <property type="term" value="F:mRNA 3'-UTR AU-rich region binding"/>
    <property type="evidence" value="ECO:0007669"/>
    <property type="project" value="TreeGrafter"/>
</dbReference>
<feature type="domain" description="Enoyl reductase (ER)" evidence="3">
    <location>
        <begin position="11"/>
        <end position="299"/>
    </location>
</feature>
<dbReference type="SUPFAM" id="SSF50129">
    <property type="entry name" value="GroES-like"/>
    <property type="match status" value="1"/>
</dbReference>
<dbReference type="AlphaFoldDB" id="A0A9Q8ZU93"/>
<dbReference type="GO" id="GO:0070402">
    <property type="term" value="F:NADPH binding"/>
    <property type="evidence" value="ECO:0007669"/>
    <property type="project" value="TreeGrafter"/>
</dbReference>
<organism evidence="4 5">
    <name type="scientific">Fructilactobacillus cliffordii</name>
    <dbReference type="NCBI Taxonomy" id="2940299"/>
    <lineage>
        <taxon>Bacteria</taxon>
        <taxon>Bacillati</taxon>
        <taxon>Bacillota</taxon>
        <taxon>Bacilli</taxon>
        <taxon>Lactobacillales</taxon>
        <taxon>Lactobacillaceae</taxon>
        <taxon>Fructilactobacillus</taxon>
    </lineage>
</organism>
<keyword evidence="1" id="KW-0521">NADP</keyword>
<sequence length="304" mass="34042">MKAIIQTNYQGINGLKIQNVKVPNINSLSTLIKVKYVPVLPYDVKSESENLSNVHPQSLPRVIGYSAAGIIEKTGTLRNKQLMGKRVIAFAKDGAFSEYVVANIQPYTFIIPDNVSFEEAATVFGGADTALMTLQTLKLQSTDKVLIVGGSGGIGTYLVQMLNNLNVSTTIFSSSGSEKFLKQNFQTQVYTDSDMIPNENFDYLIDTTGSTRLLNDLENKLKYNGTIFPLSLPFYQSLHENIDVVFHNRPLMPHYYTEILEMIAKGKLIPFIDSIYDFDDIKKAQRKLDEHGKQGRILLKIDEN</sequence>
<dbReference type="InterPro" id="IPR011032">
    <property type="entry name" value="GroES-like_sf"/>
</dbReference>
<dbReference type="PANTHER" id="PTHR48106:SF13">
    <property type="entry name" value="QUINONE OXIDOREDUCTASE-RELATED"/>
    <property type="match status" value="1"/>
</dbReference>
<evidence type="ECO:0000313" key="4">
    <source>
        <dbReference type="EMBL" id="USS89387.1"/>
    </source>
</evidence>
<dbReference type="InterPro" id="IPR020843">
    <property type="entry name" value="ER"/>
</dbReference>
<evidence type="ECO:0000256" key="2">
    <source>
        <dbReference type="ARBA" id="ARBA00023002"/>
    </source>
</evidence>
<dbReference type="Gene3D" id="3.40.50.720">
    <property type="entry name" value="NAD(P)-binding Rossmann-like Domain"/>
    <property type="match status" value="1"/>
</dbReference>
<dbReference type="Pfam" id="PF13602">
    <property type="entry name" value="ADH_zinc_N_2"/>
    <property type="match status" value="1"/>
</dbReference>
<dbReference type="Proteomes" id="UP001055911">
    <property type="component" value="Chromosome"/>
</dbReference>
<name>A0A9Q8ZU93_9LACO</name>
<dbReference type="GO" id="GO:0005829">
    <property type="term" value="C:cytosol"/>
    <property type="evidence" value="ECO:0007669"/>
    <property type="project" value="TreeGrafter"/>
</dbReference>
<dbReference type="SMART" id="SM00829">
    <property type="entry name" value="PKS_ER"/>
    <property type="match status" value="1"/>
</dbReference>
<dbReference type="EMBL" id="CP097119">
    <property type="protein sequence ID" value="USS89387.1"/>
    <property type="molecule type" value="Genomic_DNA"/>
</dbReference>
<dbReference type="InterPro" id="IPR013154">
    <property type="entry name" value="ADH-like_N"/>
</dbReference>
<evidence type="ECO:0000256" key="1">
    <source>
        <dbReference type="ARBA" id="ARBA00022857"/>
    </source>
</evidence>
<keyword evidence="5" id="KW-1185">Reference proteome</keyword>
<dbReference type="GO" id="GO:0003960">
    <property type="term" value="F:quinone reductase (NADPH) activity"/>
    <property type="evidence" value="ECO:0007669"/>
    <property type="project" value="TreeGrafter"/>
</dbReference>
<reference evidence="4" key="1">
    <citation type="submission" date="2022-05" db="EMBL/GenBank/DDBJ databases">
        <authorList>
            <person name="Oliphant S.A."/>
            <person name="Watson-Haigh N.S."/>
            <person name="Sumby K.M."/>
            <person name="Gardner J.M."/>
            <person name="Jiranek V."/>
        </authorList>
    </citation>
    <scope>NUCLEOTIDE SEQUENCE</scope>
    <source>
        <strain evidence="4">KI4_B1</strain>
    </source>
</reference>
<dbReference type="Gene3D" id="3.90.180.10">
    <property type="entry name" value="Medium-chain alcohol dehydrogenases, catalytic domain"/>
    <property type="match status" value="1"/>
</dbReference>
<dbReference type="RefSeq" id="WP_252766937.1">
    <property type="nucleotide sequence ID" value="NZ_CP097119.1"/>
</dbReference>
<accession>A0A9Q8ZU93</accession>
<dbReference type="Pfam" id="PF08240">
    <property type="entry name" value="ADH_N"/>
    <property type="match status" value="1"/>
</dbReference>
<dbReference type="SUPFAM" id="SSF51735">
    <property type="entry name" value="NAD(P)-binding Rossmann-fold domains"/>
    <property type="match status" value="1"/>
</dbReference>
<dbReference type="PANTHER" id="PTHR48106">
    <property type="entry name" value="QUINONE OXIDOREDUCTASE PIG3-RELATED"/>
    <property type="match status" value="1"/>
</dbReference>
<proteinExistence type="predicted"/>
<keyword evidence="2" id="KW-0560">Oxidoreductase</keyword>
<protein>
    <submittedName>
        <fullName evidence="4">Zinc-binding dehydrogenase</fullName>
    </submittedName>
</protein>
<dbReference type="InterPro" id="IPR036291">
    <property type="entry name" value="NAD(P)-bd_dom_sf"/>
</dbReference>
<evidence type="ECO:0000313" key="5">
    <source>
        <dbReference type="Proteomes" id="UP001055911"/>
    </source>
</evidence>